<accession>A9VAE1</accession>
<dbReference type="GeneID" id="5894956"/>
<evidence type="ECO:0000313" key="2">
    <source>
        <dbReference type="EMBL" id="EDQ85526.1"/>
    </source>
</evidence>
<organism evidence="2 3">
    <name type="scientific">Monosiga brevicollis</name>
    <name type="common">Choanoflagellate</name>
    <dbReference type="NCBI Taxonomy" id="81824"/>
    <lineage>
        <taxon>Eukaryota</taxon>
        <taxon>Choanoflagellata</taxon>
        <taxon>Craspedida</taxon>
        <taxon>Salpingoecidae</taxon>
        <taxon>Monosiga</taxon>
    </lineage>
</organism>
<gene>
    <name evidence="2" type="ORF">MONBRDRAFT_38829</name>
</gene>
<dbReference type="RefSeq" id="XP_001749717.1">
    <property type="nucleotide sequence ID" value="XM_001749665.1"/>
</dbReference>
<dbReference type="EMBL" id="CH991573">
    <property type="protein sequence ID" value="EDQ85526.1"/>
    <property type="molecule type" value="Genomic_DNA"/>
</dbReference>
<dbReference type="Proteomes" id="UP000001357">
    <property type="component" value="Unassembled WGS sequence"/>
</dbReference>
<dbReference type="AlphaFoldDB" id="A9VAE1"/>
<protein>
    <submittedName>
        <fullName evidence="2">Uncharacterized protein</fullName>
    </submittedName>
</protein>
<sequence>MAEDPPLAALGSQHLTSASLAEDLLNEGDDEEAEAVDDDYDNEEEEDPRTALRISQLQAHVAFLEAQQARFMQVALALATDPDVQERVFQNLALVSAGTIDCEQSAAVPMSPQEDLYQADISDDDLCCSPFTLSQSSVAEADAGAPGLLPGGVLEELAARGVHDLMNSGAPL</sequence>
<reference evidence="2 3" key="1">
    <citation type="journal article" date="2008" name="Nature">
        <title>The genome of the choanoflagellate Monosiga brevicollis and the origin of metazoans.</title>
        <authorList>
            <consortium name="JGI Sequencing"/>
            <person name="King N."/>
            <person name="Westbrook M.J."/>
            <person name="Young S.L."/>
            <person name="Kuo A."/>
            <person name="Abedin M."/>
            <person name="Chapman J."/>
            <person name="Fairclough S."/>
            <person name="Hellsten U."/>
            <person name="Isogai Y."/>
            <person name="Letunic I."/>
            <person name="Marr M."/>
            <person name="Pincus D."/>
            <person name="Putnam N."/>
            <person name="Rokas A."/>
            <person name="Wright K.J."/>
            <person name="Zuzow R."/>
            <person name="Dirks W."/>
            <person name="Good M."/>
            <person name="Goodstein D."/>
            <person name="Lemons D."/>
            <person name="Li W."/>
            <person name="Lyons J.B."/>
            <person name="Morris A."/>
            <person name="Nichols S."/>
            <person name="Richter D.J."/>
            <person name="Salamov A."/>
            <person name="Bork P."/>
            <person name="Lim W.A."/>
            <person name="Manning G."/>
            <person name="Miller W.T."/>
            <person name="McGinnis W."/>
            <person name="Shapiro H."/>
            <person name="Tjian R."/>
            <person name="Grigoriev I.V."/>
            <person name="Rokhsar D."/>
        </authorList>
    </citation>
    <scope>NUCLEOTIDE SEQUENCE [LARGE SCALE GENOMIC DNA]</scope>
    <source>
        <strain evidence="3">MX1 / ATCC 50154</strain>
    </source>
</reference>
<name>A9VAE1_MONBE</name>
<feature type="compositionally biased region" description="Acidic residues" evidence="1">
    <location>
        <begin position="24"/>
        <end position="47"/>
    </location>
</feature>
<proteinExistence type="predicted"/>
<dbReference type="InParanoid" id="A9VAE1"/>
<dbReference type="KEGG" id="mbr:MONBRDRAFT_38829"/>
<keyword evidence="3" id="KW-1185">Reference proteome</keyword>
<evidence type="ECO:0000313" key="3">
    <source>
        <dbReference type="Proteomes" id="UP000001357"/>
    </source>
</evidence>
<evidence type="ECO:0000256" key="1">
    <source>
        <dbReference type="SAM" id="MobiDB-lite"/>
    </source>
</evidence>
<feature type="region of interest" description="Disordered" evidence="1">
    <location>
        <begin position="21"/>
        <end position="47"/>
    </location>
</feature>